<reference evidence="2" key="1">
    <citation type="journal article" date="2014" name="Int. J. Syst. Evol. Microbiol.">
        <title>Complete genome sequence of Corynebacterium casei LMG S-19264T (=DSM 44701T), isolated from a smear-ripened cheese.</title>
        <authorList>
            <consortium name="US DOE Joint Genome Institute (JGI-PGF)"/>
            <person name="Walter F."/>
            <person name="Albersmeier A."/>
            <person name="Kalinowski J."/>
            <person name="Ruckert C."/>
        </authorList>
    </citation>
    <scope>NUCLEOTIDE SEQUENCE</scope>
    <source>
        <strain evidence="2">JCM 4834</strain>
    </source>
</reference>
<feature type="compositionally biased region" description="Low complexity" evidence="1">
    <location>
        <begin position="20"/>
        <end position="42"/>
    </location>
</feature>
<accession>A0A918QZH7</accession>
<dbReference type="EMBL" id="BMVX01000017">
    <property type="protein sequence ID" value="GGZ79959.1"/>
    <property type="molecule type" value="Genomic_DNA"/>
</dbReference>
<name>A0A918QZH7_9ACTN</name>
<sequence length="391" mass="41083">MGPTGDPAGRTTRTTHPRRPAGGSDPPDAPAAANPANATDAPRATDTRDATAGAGAAQSAAGAAGAGAGAADPTGTAGADGLTGRAGVPELGRLLHAGPFHLALRAALAARGLPLHRVQHRLAARGIKLGVTSLSYWQQGARRPRHAESLRAVTALEQILELPDGALLRLLTGPESAPGPARPASRSYRALVSVGAAVERLVEALDLPPDGGLHSVGHHERVRIGPAGELWSRESQQIVRAHRDGVDRYLVVHHGDPGCDASRVRVTAYENCRTGRVRCHPAAGVVVAELLFDARLRRGDTYVFGYGVEDGTGARSGEYVRGFSYAGGQYMLQVRFDEAALPVRCRRFARSGPRAPHTGLADLTPSGRHRAVHLVEQTVRRGILGIAWEWA</sequence>
<feature type="region of interest" description="Disordered" evidence="1">
    <location>
        <begin position="1"/>
        <end position="56"/>
    </location>
</feature>
<comment type="caution">
    <text evidence="2">The sequence shown here is derived from an EMBL/GenBank/DDBJ whole genome shotgun (WGS) entry which is preliminary data.</text>
</comment>
<dbReference type="AlphaFoldDB" id="A0A918QZH7"/>
<protein>
    <recommendedName>
        <fullName evidence="4">XRE family transcriptional regulator</fullName>
    </recommendedName>
</protein>
<organism evidence="2 3">
    <name type="scientific">Streptomyces subrutilus</name>
    <dbReference type="NCBI Taxonomy" id="36818"/>
    <lineage>
        <taxon>Bacteria</taxon>
        <taxon>Bacillati</taxon>
        <taxon>Actinomycetota</taxon>
        <taxon>Actinomycetes</taxon>
        <taxon>Kitasatosporales</taxon>
        <taxon>Streptomycetaceae</taxon>
        <taxon>Streptomyces</taxon>
    </lineage>
</organism>
<dbReference type="Proteomes" id="UP000634660">
    <property type="component" value="Unassembled WGS sequence"/>
</dbReference>
<evidence type="ECO:0000256" key="1">
    <source>
        <dbReference type="SAM" id="MobiDB-lite"/>
    </source>
</evidence>
<evidence type="ECO:0008006" key="4">
    <source>
        <dbReference type="Google" id="ProtNLM"/>
    </source>
</evidence>
<reference evidence="2" key="2">
    <citation type="submission" date="2020-09" db="EMBL/GenBank/DDBJ databases">
        <authorList>
            <person name="Sun Q."/>
            <person name="Ohkuma M."/>
        </authorList>
    </citation>
    <scope>NUCLEOTIDE SEQUENCE</scope>
    <source>
        <strain evidence="2">JCM 4834</strain>
    </source>
</reference>
<gene>
    <name evidence="2" type="ORF">GCM10010371_44510</name>
</gene>
<proteinExistence type="predicted"/>
<evidence type="ECO:0000313" key="2">
    <source>
        <dbReference type="EMBL" id="GGZ79959.1"/>
    </source>
</evidence>
<evidence type="ECO:0000313" key="3">
    <source>
        <dbReference type="Proteomes" id="UP000634660"/>
    </source>
</evidence>